<comment type="similarity">
    <text evidence="9">Belongs to the FapR family.</text>
</comment>
<evidence type="ECO:0000313" key="13">
    <source>
        <dbReference type="Proteomes" id="UP000295328"/>
    </source>
</evidence>
<comment type="caution">
    <text evidence="12">The sequence shown here is derived from an EMBL/GenBank/DDBJ whole genome shotgun (WGS) entry which is preliminary data.</text>
</comment>
<feature type="domain" description="MaoC-like" evidence="11">
    <location>
        <begin position="102"/>
        <end position="168"/>
    </location>
</feature>
<keyword evidence="5 9" id="KW-0443">Lipid metabolism</keyword>
<evidence type="ECO:0000256" key="4">
    <source>
        <dbReference type="ARBA" id="ARBA00023015"/>
    </source>
</evidence>
<keyword evidence="13" id="KW-1185">Reference proteome</keyword>
<reference evidence="12 13" key="1">
    <citation type="submission" date="2019-01" db="EMBL/GenBank/DDBJ databases">
        <title>Draft genome sequences of the type strains of six Macrococcus species.</title>
        <authorList>
            <person name="Mazhar S."/>
            <person name="Altermann E."/>
            <person name="Hill C."/>
            <person name="Mcauliffe O."/>
        </authorList>
    </citation>
    <scope>NUCLEOTIDE SEQUENCE [LARGE SCALE GENOMIC DNA]</scope>
    <source>
        <strain evidence="12 13">CCM4809</strain>
    </source>
</reference>
<feature type="coiled-coil region" evidence="10">
    <location>
        <begin position="34"/>
        <end position="61"/>
    </location>
</feature>
<dbReference type="InterPro" id="IPR017275">
    <property type="entry name" value="Transcription_factor_FapR"/>
</dbReference>
<evidence type="ECO:0000256" key="6">
    <source>
        <dbReference type="ARBA" id="ARBA00023125"/>
    </source>
</evidence>
<dbReference type="InterPro" id="IPR002539">
    <property type="entry name" value="MaoC-like_dom"/>
</dbReference>
<dbReference type="GO" id="GO:0045717">
    <property type="term" value="P:negative regulation of fatty acid biosynthetic process"/>
    <property type="evidence" value="ECO:0007669"/>
    <property type="project" value="UniProtKB-UniRule"/>
</dbReference>
<evidence type="ECO:0000256" key="1">
    <source>
        <dbReference type="ARBA" id="ARBA00022491"/>
    </source>
</evidence>
<dbReference type="CDD" id="cd03440">
    <property type="entry name" value="hot_dog"/>
    <property type="match status" value="1"/>
</dbReference>
<name>A0A4R6BN04_9STAP</name>
<dbReference type="AlphaFoldDB" id="A0A4R6BN04"/>
<dbReference type="HAMAP" id="MF_01814">
    <property type="entry name" value="Transcrip_fact_FapR"/>
    <property type="match status" value="1"/>
</dbReference>
<dbReference type="Proteomes" id="UP000295328">
    <property type="component" value="Unassembled WGS sequence"/>
</dbReference>
<evidence type="ECO:0000256" key="2">
    <source>
        <dbReference type="ARBA" id="ARBA00022516"/>
    </source>
</evidence>
<evidence type="ECO:0000256" key="8">
    <source>
        <dbReference type="ARBA" id="ARBA00023163"/>
    </source>
</evidence>
<dbReference type="PIRSF" id="PIRSF037733">
    <property type="entry name" value="Transcription_factor_FapR"/>
    <property type="match status" value="1"/>
</dbReference>
<sequence>MKKLSKNDRQHQLTIKLQENPFLSDGDLSGIFNVSIQTIRLDRLEQNIPELRERIRDVATQHHDEVKALPLDEVIGEIIELQLDKVAISLLEIKDEHVFHRNKIARGHFLFAQANSLCVALLDDELALTASSEVKFIKPVRLGDRVVTKALLKEKRNKRALIEVTSMVQQQLVFKGKFVMYYFGEGDES</sequence>
<dbReference type="GO" id="GO:0003677">
    <property type="term" value="F:DNA binding"/>
    <property type="evidence" value="ECO:0007669"/>
    <property type="project" value="UniProtKB-KW"/>
</dbReference>
<evidence type="ECO:0000313" key="12">
    <source>
        <dbReference type="EMBL" id="TDM03223.1"/>
    </source>
</evidence>
<evidence type="ECO:0000259" key="11">
    <source>
        <dbReference type="Pfam" id="PF01575"/>
    </source>
</evidence>
<keyword evidence="4 9" id="KW-0805">Transcription regulation</keyword>
<keyword evidence="8 9" id="KW-0804">Transcription</keyword>
<dbReference type="InterPro" id="IPR029069">
    <property type="entry name" value="HotDog_dom_sf"/>
</dbReference>
<organism evidence="12 13">
    <name type="scientific">Macrococcus hajekii</name>
    <dbReference type="NCBI Taxonomy" id="198482"/>
    <lineage>
        <taxon>Bacteria</taxon>
        <taxon>Bacillati</taxon>
        <taxon>Bacillota</taxon>
        <taxon>Bacilli</taxon>
        <taxon>Bacillales</taxon>
        <taxon>Staphylococcaceae</taxon>
        <taxon>Macrococcus</taxon>
    </lineage>
</organism>
<dbReference type="Gene3D" id="1.10.10.10">
    <property type="entry name" value="Winged helix-like DNA-binding domain superfamily/Winged helix DNA-binding domain"/>
    <property type="match status" value="1"/>
</dbReference>
<proteinExistence type="inferred from homology"/>
<dbReference type="GO" id="GO:0003700">
    <property type="term" value="F:DNA-binding transcription factor activity"/>
    <property type="evidence" value="ECO:0007669"/>
    <property type="project" value="UniProtKB-UniRule"/>
</dbReference>
<keyword evidence="1 9" id="KW-0678">Repressor</keyword>
<dbReference type="Gene3D" id="3.10.129.10">
    <property type="entry name" value="Hotdog Thioesterase"/>
    <property type="match status" value="1"/>
</dbReference>
<dbReference type="GO" id="GO:0006633">
    <property type="term" value="P:fatty acid biosynthetic process"/>
    <property type="evidence" value="ECO:0007669"/>
    <property type="project" value="UniProtKB-KW"/>
</dbReference>
<keyword evidence="3 9" id="KW-0276">Fatty acid metabolism</keyword>
<gene>
    <name evidence="9 12" type="primary">fapR</name>
    <name evidence="12" type="ORF">ERX37_03825</name>
</gene>
<accession>A0A4R6BN04</accession>
<comment type="function">
    <text evidence="9">Transcriptional factor involved in regulation of membrane lipid biosynthesis by repressing genes involved in fatty acid and phospholipid metabolism.</text>
</comment>
<dbReference type="RefSeq" id="WP_133429310.1">
    <property type="nucleotide sequence ID" value="NZ_BMCC01000001.1"/>
</dbReference>
<dbReference type="Pfam" id="PF01575">
    <property type="entry name" value="MaoC_dehydratas"/>
    <property type="match status" value="1"/>
</dbReference>
<keyword evidence="7 9" id="KW-0275">Fatty acid biosynthesis</keyword>
<keyword evidence="6 9" id="KW-0238">DNA-binding</keyword>
<dbReference type="OrthoDB" id="1706183at2"/>
<dbReference type="SUPFAM" id="SSF54637">
    <property type="entry name" value="Thioesterase/thiol ester dehydrase-isomerase"/>
    <property type="match status" value="1"/>
</dbReference>
<dbReference type="NCBIfam" id="NF003359">
    <property type="entry name" value="PRK04424.1"/>
    <property type="match status" value="1"/>
</dbReference>
<evidence type="ECO:0000256" key="5">
    <source>
        <dbReference type="ARBA" id="ARBA00023098"/>
    </source>
</evidence>
<evidence type="ECO:0000256" key="3">
    <source>
        <dbReference type="ARBA" id="ARBA00022832"/>
    </source>
</evidence>
<dbReference type="EMBL" id="SCWE01000001">
    <property type="protein sequence ID" value="TDM03223.1"/>
    <property type="molecule type" value="Genomic_DNA"/>
</dbReference>
<dbReference type="InterPro" id="IPR036388">
    <property type="entry name" value="WH-like_DNA-bd_sf"/>
</dbReference>
<evidence type="ECO:0000256" key="7">
    <source>
        <dbReference type="ARBA" id="ARBA00023160"/>
    </source>
</evidence>
<keyword evidence="10" id="KW-0175">Coiled coil</keyword>
<protein>
    <recommendedName>
        <fullName evidence="9">Transcription factor FapR</fullName>
    </recommendedName>
    <alternativeName>
        <fullName evidence="9">Fatty acid and phospholipid biosynthesis regulator</fullName>
    </alternativeName>
</protein>
<keyword evidence="2 9" id="KW-0444">Lipid biosynthesis</keyword>
<dbReference type="GO" id="GO:0045892">
    <property type="term" value="P:negative regulation of DNA-templated transcription"/>
    <property type="evidence" value="ECO:0007669"/>
    <property type="project" value="UniProtKB-UniRule"/>
</dbReference>
<evidence type="ECO:0000256" key="9">
    <source>
        <dbReference type="HAMAP-Rule" id="MF_01814"/>
    </source>
</evidence>
<evidence type="ECO:0000256" key="10">
    <source>
        <dbReference type="SAM" id="Coils"/>
    </source>
</evidence>